<dbReference type="RefSeq" id="WP_053855142.1">
    <property type="nucleotide sequence ID" value="NZ_ANBS01000055.1"/>
</dbReference>
<gene>
    <name evidence="1" type="ORF">C1S78_027430</name>
    <name evidence="2" type="ORF">C1S78_27380</name>
</gene>
<accession>A0A8H2JGQ8</accession>
<dbReference type="AlphaFoldDB" id="A0A8H2JGQ8"/>
<organism evidence="2">
    <name type="scientific">Mycolicibacterium mucogenicum DSM 44124</name>
    <dbReference type="NCBI Taxonomy" id="1226753"/>
    <lineage>
        <taxon>Bacteria</taxon>
        <taxon>Bacillati</taxon>
        <taxon>Actinomycetota</taxon>
        <taxon>Actinomycetes</taxon>
        <taxon>Mycobacteriales</taxon>
        <taxon>Mycobacteriaceae</taxon>
        <taxon>Mycolicibacterium</taxon>
    </lineage>
</organism>
<name>A0A8H2JGQ8_MYCMU</name>
<dbReference type="EMBL" id="CP062008">
    <property type="protein sequence ID" value="QPG69075.1"/>
    <property type="molecule type" value="Genomic_DNA"/>
</dbReference>
<sequence>MTAPTPDGYLYLLTYTERQTVDSGAVQLNSKALELSNTTEDAVRDRISVLLGDGNVQDVSLQRRLPTPAWEDVAL</sequence>
<protein>
    <submittedName>
        <fullName evidence="2">Uncharacterized protein</fullName>
    </submittedName>
</protein>
<evidence type="ECO:0000313" key="3">
    <source>
        <dbReference type="Proteomes" id="UP000309231"/>
    </source>
</evidence>
<evidence type="ECO:0000313" key="2">
    <source>
        <dbReference type="EMBL" id="TLH55598.1"/>
    </source>
</evidence>
<reference evidence="2" key="1">
    <citation type="submission" date="2018-01" db="EMBL/GenBank/DDBJ databases">
        <title>Comparative genomics of Mycobacterium mucogenicum and Mycobacterium neoaurum clade members emphasizing tRNA and non-coding RNA.</title>
        <authorList>
            <person name="Behra P.R.K."/>
            <person name="Pettersson B.M.F."/>
            <person name="Das S."/>
            <person name="Dasgupta S."/>
            <person name="Kirsebom L.A."/>
        </authorList>
    </citation>
    <scope>NUCLEOTIDE SEQUENCE</scope>
    <source>
        <strain evidence="2">DSM 44124</strain>
    </source>
</reference>
<evidence type="ECO:0000313" key="1">
    <source>
        <dbReference type="EMBL" id="QPG69075.1"/>
    </source>
</evidence>
<reference evidence="1 3" key="2">
    <citation type="journal article" date="2019" name="BMC Evol. Biol.">
        <title>Comparative genomics of Mycobacterium mucogenicum and Mycobacterium neoaurum clade members emphasizing tRNA and non-coding RNA.</title>
        <authorList>
            <person name="Behra P.R.K."/>
            <person name="Pettersson B.M.F."/>
            <person name="Das S."/>
            <person name="Dasgupta S."/>
            <person name="Kirsebom L.A."/>
        </authorList>
    </citation>
    <scope>NUCLEOTIDE SEQUENCE [LARGE SCALE GENOMIC DNA]</scope>
    <source>
        <strain evidence="1 3">DSM 44124</strain>
    </source>
</reference>
<dbReference type="GeneID" id="76728694"/>
<dbReference type="EMBL" id="POTL01000001">
    <property type="protein sequence ID" value="TLH55598.1"/>
    <property type="molecule type" value="Genomic_DNA"/>
</dbReference>
<reference evidence="1 3" key="3">
    <citation type="journal article" date="2019" name="Sci. Rep.">
        <title>Insight into the biology of Mycobacterium mucogenicum and Mycobacterium neoaurum clade members.</title>
        <authorList>
            <person name="Behra P.R.K."/>
            <person name="Pettersson B.M.F."/>
            <person name="Ramesh M."/>
            <person name="Dasgupta S."/>
            <person name="Kirsebom L.A."/>
        </authorList>
    </citation>
    <scope>NUCLEOTIDE SEQUENCE [LARGE SCALE GENOMIC DNA]</scope>
    <source>
        <strain evidence="1 3">DSM 44124</strain>
    </source>
</reference>
<dbReference type="Proteomes" id="UP000309231">
    <property type="component" value="Chromosome"/>
</dbReference>
<dbReference type="KEGG" id="mmuc:C1S78_027430"/>
<proteinExistence type="predicted"/>
<keyword evidence="3" id="KW-1185">Reference proteome</keyword>